<name>F8KPN1_HELBC</name>
<dbReference type="KEGG" id="hbi:HBZC1_17740"/>
<dbReference type="Pfam" id="PF05065">
    <property type="entry name" value="Phage_capsid"/>
    <property type="match status" value="1"/>
</dbReference>
<reference evidence="2 3" key="1">
    <citation type="journal article" date="2011" name="J. Bacteriol.">
        <title>Genome sequence of Helicobacter bizzozeronii strain CIII-1, an isolate from human gastric mucosa.</title>
        <authorList>
            <person name="Schott T."/>
            <person name="Rossi M."/>
            <person name="Hanninen M.L."/>
        </authorList>
    </citation>
    <scope>NUCLEOTIDE SEQUENCE [LARGE SCALE GENOMIC DNA]</scope>
    <source>
        <strain evidence="2 3">CIII-1</strain>
    </source>
</reference>
<keyword evidence="3" id="KW-1185">Reference proteome</keyword>
<dbReference type="HOGENOM" id="CLU_3008028_0_0_7"/>
<proteinExistence type="predicted"/>
<feature type="domain" description="Phage capsid-like C-terminal" evidence="1">
    <location>
        <begin position="2"/>
        <end position="50"/>
    </location>
</feature>
<evidence type="ECO:0000313" key="3">
    <source>
        <dbReference type="Proteomes" id="UP000008387"/>
    </source>
</evidence>
<dbReference type="AlphaFoldDB" id="F8KPN1"/>
<evidence type="ECO:0000313" key="2">
    <source>
        <dbReference type="EMBL" id="CCB80760.1"/>
    </source>
</evidence>
<gene>
    <name evidence="2" type="ordered locus">HBZC1_17740</name>
</gene>
<dbReference type="Proteomes" id="UP000008387">
    <property type="component" value="Chromosome"/>
</dbReference>
<dbReference type="STRING" id="1002804.HBZC1_17740"/>
<sequence length="56" mass="6250">MFGDFSNVILGTWNNLEVQALKNDEGDVVFTGFYDVAIGIKDPKRFVVTKRAADNI</sequence>
<accession>F8KPN1</accession>
<organism evidence="2 3">
    <name type="scientific">Helicobacter bizzozeronii (strain CIII-1)</name>
    <dbReference type="NCBI Taxonomy" id="1002804"/>
    <lineage>
        <taxon>Bacteria</taxon>
        <taxon>Pseudomonadati</taxon>
        <taxon>Campylobacterota</taxon>
        <taxon>Epsilonproteobacteria</taxon>
        <taxon>Campylobacterales</taxon>
        <taxon>Helicobacteraceae</taxon>
        <taxon>Helicobacter</taxon>
    </lineage>
</organism>
<dbReference type="EMBL" id="FR871757">
    <property type="protein sequence ID" value="CCB80760.1"/>
    <property type="molecule type" value="Genomic_DNA"/>
</dbReference>
<evidence type="ECO:0000259" key="1">
    <source>
        <dbReference type="Pfam" id="PF05065"/>
    </source>
</evidence>
<dbReference type="InterPro" id="IPR054612">
    <property type="entry name" value="Phage_capsid-like_C"/>
</dbReference>
<protein>
    <recommendedName>
        <fullName evidence="1">Phage capsid-like C-terminal domain-containing protein</fullName>
    </recommendedName>
</protein>